<evidence type="ECO:0008006" key="4">
    <source>
        <dbReference type="Google" id="ProtNLM"/>
    </source>
</evidence>
<sequence>MTRTTADRPKRPRRTRASAPVTCADCDGERQIPVSATIGTGRRRAIFDTWAFCLTCSGSGRAPAT</sequence>
<reference evidence="3" key="1">
    <citation type="journal article" date="2019" name="Int. J. Syst. Evol. Microbiol.">
        <title>The Global Catalogue of Microorganisms (GCM) 10K type strain sequencing project: providing services to taxonomists for standard genome sequencing and annotation.</title>
        <authorList>
            <consortium name="The Broad Institute Genomics Platform"/>
            <consortium name="The Broad Institute Genome Sequencing Center for Infectious Disease"/>
            <person name="Wu L."/>
            <person name="Ma J."/>
        </authorList>
    </citation>
    <scope>NUCLEOTIDE SEQUENCE [LARGE SCALE GENOMIC DNA]</scope>
    <source>
        <strain evidence="3">JCM 6242</strain>
    </source>
</reference>
<proteinExistence type="predicted"/>
<dbReference type="EMBL" id="BAAAVI010000060">
    <property type="protein sequence ID" value="GAA2897880.1"/>
    <property type="molecule type" value="Genomic_DNA"/>
</dbReference>
<evidence type="ECO:0000313" key="3">
    <source>
        <dbReference type="Proteomes" id="UP001500831"/>
    </source>
</evidence>
<protein>
    <recommendedName>
        <fullName evidence="4">Molecular chaperone DnaJ</fullName>
    </recommendedName>
</protein>
<comment type="caution">
    <text evidence="2">The sequence shown here is derived from an EMBL/GenBank/DDBJ whole genome shotgun (WGS) entry which is preliminary data.</text>
</comment>
<gene>
    <name evidence="2" type="ORF">GCM10010517_62950</name>
</gene>
<keyword evidence="3" id="KW-1185">Reference proteome</keyword>
<evidence type="ECO:0000256" key="1">
    <source>
        <dbReference type="SAM" id="MobiDB-lite"/>
    </source>
</evidence>
<dbReference type="RefSeq" id="WP_344979135.1">
    <property type="nucleotide sequence ID" value="NZ_BAAAVI010000060.1"/>
</dbReference>
<dbReference type="Proteomes" id="UP001500831">
    <property type="component" value="Unassembled WGS sequence"/>
</dbReference>
<feature type="region of interest" description="Disordered" evidence="1">
    <location>
        <begin position="1"/>
        <end position="21"/>
    </location>
</feature>
<organism evidence="2 3">
    <name type="scientific">Streptosporangium fragile</name>
    <dbReference type="NCBI Taxonomy" id="46186"/>
    <lineage>
        <taxon>Bacteria</taxon>
        <taxon>Bacillati</taxon>
        <taxon>Actinomycetota</taxon>
        <taxon>Actinomycetes</taxon>
        <taxon>Streptosporangiales</taxon>
        <taxon>Streptosporangiaceae</taxon>
        <taxon>Streptosporangium</taxon>
    </lineage>
</organism>
<evidence type="ECO:0000313" key="2">
    <source>
        <dbReference type="EMBL" id="GAA2897880.1"/>
    </source>
</evidence>
<accession>A0ABP6IPN4</accession>
<name>A0ABP6IPN4_9ACTN</name>